<evidence type="ECO:0000313" key="3">
    <source>
        <dbReference type="Proteomes" id="UP000008022"/>
    </source>
</evidence>
<dbReference type="Proteomes" id="UP000008022">
    <property type="component" value="Unassembled WGS sequence"/>
</dbReference>
<reference evidence="2" key="2">
    <citation type="submission" date="2015-06" db="UniProtKB">
        <authorList>
            <consortium name="EnsemblPlants"/>
        </authorList>
    </citation>
    <scope>IDENTIFICATION</scope>
</reference>
<protein>
    <submittedName>
        <fullName evidence="2">Uncharacterized protein</fullName>
    </submittedName>
</protein>
<evidence type="ECO:0000313" key="2">
    <source>
        <dbReference type="EnsemblPlants" id="ORUFI05G05130.1"/>
    </source>
</evidence>
<feature type="compositionally biased region" description="Acidic residues" evidence="1">
    <location>
        <begin position="47"/>
        <end position="56"/>
    </location>
</feature>
<reference evidence="3" key="1">
    <citation type="submission" date="2013-06" db="EMBL/GenBank/DDBJ databases">
        <authorList>
            <person name="Zhao Q."/>
        </authorList>
    </citation>
    <scope>NUCLEOTIDE SEQUENCE</scope>
    <source>
        <strain evidence="3">cv. W1943</strain>
    </source>
</reference>
<evidence type="ECO:0000256" key="1">
    <source>
        <dbReference type="SAM" id="MobiDB-lite"/>
    </source>
</evidence>
<keyword evidence="3" id="KW-1185">Reference proteome</keyword>
<name>A0A0E0PI50_ORYRU</name>
<dbReference type="AlphaFoldDB" id="A0A0E0PI50"/>
<proteinExistence type="predicted"/>
<sequence length="106" mass="11632">MRDLFPRRDLEYASNPFDLAAGHRPTNPRASWTPAAAGKGKGREREEDKEEEDDDVQCSRCGGPGDLRRGRLGVGASRSSVSMRAPRWQQRGEFACRVAVSGSVQG</sequence>
<organism evidence="2 3">
    <name type="scientific">Oryza rufipogon</name>
    <name type="common">Brownbeard rice</name>
    <name type="synonym">Asian wild rice</name>
    <dbReference type="NCBI Taxonomy" id="4529"/>
    <lineage>
        <taxon>Eukaryota</taxon>
        <taxon>Viridiplantae</taxon>
        <taxon>Streptophyta</taxon>
        <taxon>Embryophyta</taxon>
        <taxon>Tracheophyta</taxon>
        <taxon>Spermatophyta</taxon>
        <taxon>Magnoliopsida</taxon>
        <taxon>Liliopsida</taxon>
        <taxon>Poales</taxon>
        <taxon>Poaceae</taxon>
        <taxon>BOP clade</taxon>
        <taxon>Oryzoideae</taxon>
        <taxon>Oryzeae</taxon>
        <taxon>Oryzinae</taxon>
        <taxon>Oryza</taxon>
    </lineage>
</organism>
<dbReference type="Gramene" id="ORUFI05G05130.1">
    <property type="protein sequence ID" value="ORUFI05G05130.1"/>
    <property type="gene ID" value="ORUFI05G05130"/>
</dbReference>
<accession>A0A0E0PI50</accession>
<feature type="region of interest" description="Disordered" evidence="1">
    <location>
        <begin position="14"/>
        <end position="84"/>
    </location>
</feature>
<dbReference type="HOGENOM" id="CLU_2227592_0_0_1"/>
<dbReference type="EnsemblPlants" id="ORUFI05G05130.1">
    <property type="protein sequence ID" value="ORUFI05G05130.1"/>
    <property type="gene ID" value="ORUFI05G05130"/>
</dbReference>